<dbReference type="AlphaFoldDB" id="A0A1M7XXX6"/>
<organism evidence="10 11">
    <name type="scientific">Anaerocolumna xylanovorans DSM 12503</name>
    <dbReference type="NCBI Taxonomy" id="1121345"/>
    <lineage>
        <taxon>Bacteria</taxon>
        <taxon>Bacillati</taxon>
        <taxon>Bacillota</taxon>
        <taxon>Clostridia</taxon>
        <taxon>Lachnospirales</taxon>
        <taxon>Lachnospiraceae</taxon>
        <taxon>Anaerocolumna</taxon>
    </lineage>
</organism>
<protein>
    <submittedName>
        <fullName evidence="10">Lactose/raffinose/galactose permease</fullName>
    </submittedName>
</protein>
<evidence type="ECO:0000313" key="11">
    <source>
        <dbReference type="Proteomes" id="UP000184612"/>
    </source>
</evidence>
<evidence type="ECO:0000256" key="1">
    <source>
        <dbReference type="ARBA" id="ARBA00004651"/>
    </source>
</evidence>
<accession>A0A1M7XXX6</accession>
<name>A0A1M7XXX6_9FIRM</name>
<feature type="transmembrane region" description="Helical" evidence="9">
    <location>
        <begin position="182"/>
        <end position="205"/>
    </location>
</feature>
<keyword evidence="5 9" id="KW-0812">Transmembrane</keyword>
<dbReference type="InterPro" id="IPR039672">
    <property type="entry name" value="MFS_2"/>
</dbReference>
<comment type="subcellular location">
    <subcellularLocation>
        <location evidence="1">Cell membrane</location>
        <topology evidence="1">Multi-pass membrane protein</topology>
    </subcellularLocation>
</comment>
<evidence type="ECO:0000256" key="5">
    <source>
        <dbReference type="ARBA" id="ARBA00022692"/>
    </source>
</evidence>
<proteinExistence type="predicted"/>
<evidence type="ECO:0000256" key="8">
    <source>
        <dbReference type="ARBA" id="ARBA00023136"/>
    </source>
</evidence>
<dbReference type="NCBIfam" id="TIGR00792">
    <property type="entry name" value="gph"/>
    <property type="match status" value="1"/>
</dbReference>
<dbReference type="Pfam" id="PF13347">
    <property type="entry name" value="MFS_2"/>
    <property type="match status" value="1"/>
</dbReference>
<dbReference type="OrthoDB" id="9764596at2"/>
<reference evidence="10 11" key="1">
    <citation type="submission" date="2016-12" db="EMBL/GenBank/DDBJ databases">
        <authorList>
            <person name="Song W.-J."/>
            <person name="Kurnit D.M."/>
        </authorList>
    </citation>
    <scope>NUCLEOTIDE SEQUENCE [LARGE SCALE GENOMIC DNA]</scope>
    <source>
        <strain evidence="10 11">DSM 12503</strain>
    </source>
</reference>
<dbReference type="PROSITE" id="PS00872">
    <property type="entry name" value="NA_GALACTOSIDE_SYMP"/>
    <property type="match status" value="1"/>
</dbReference>
<feature type="transmembrane region" description="Helical" evidence="9">
    <location>
        <begin position="233"/>
        <end position="258"/>
    </location>
</feature>
<keyword evidence="8 9" id="KW-0472">Membrane</keyword>
<dbReference type="STRING" id="1121345.SAMN02745217_00329"/>
<sequence length="457" mass="51023">MAVKTKRNHNRYMFGLGTIGRDMLYTIVSMYLLFFLTDILDLPDSTMWWMTGAMTILRIFDAVNDPIMGFLVDNTRSRFGKFKPWIVIGGILGGIFTALLFHDFGLNGAGYVIMFVVIYLLWDLTYGANDIAYWSMLPSLTLDQKEREKTGSFARICANIGLFTTVVAVLPVTGALGGDKKAWQITVIAIVLITWAFLMFTVFGVKEDKNINVKQESTSLKEMFRILFQNDQLLFTAISMALFMIGYCTTTAFGVYFFKYAFKNEGMYSVFAAILGVSQLAALSVFPLFSKKYSRKTLYASATILVVAGYVIFFLSPMNMLFIGAAGILLFTGQAFIQLLMLMFLTDTVEYGQWKLGRRNESITFSVQPFINKIGGAIANGIVGVTLIVSGINAAEAPGDVTDSGLLIMKLAMLILPLIFIVIGYIVYYKKFKIDKQMYDSIISELAARGEINSEQE</sequence>
<evidence type="ECO:0000256" key="3">
    <source>
        <dbReference type="ARBA" id="ARBA00022475"/>
    </source>
</evidence>
<feature type="transmembrane region" description="Helical" evidence="9">
    <location>
        <begin position="108"/>
        <end position="132"/>
    </location>
</feature>
<keyword evidence="7 9" id="KW-1133">Transmembrane helix</keyword>
<keyword evidence="3" id="KW-1003">Cell membrane</keyword>
<dbReference type="InterPro" id="IPR018043">
    <property type="entry name" value="Na/Gal_symport_CS"/>
</dbReference>
<evidence type="ECO:0000313" key="10">
    <source>
        <dbReference type="EMBL" id="SHO43714.1"/>
    </source>
</evidence>
<feature type="transmembrane region" description="Helical" evidence="9">
    <location>
        <begin position="370"/>
        <end position="395"/>
    </location>
</feature>
<evidence type="ECO:0000256" key="7">
    <source>
        <dbReference type="ARBA" id="ARBA00022989"/>
    </source>
</evidence>
<gene>
    <name evidence="10" type="ORF">SAMN02745217_00329</name>
</gene>
<feature type="transmembrane region" description="Helical" evidence="9">
    <location>
        <begin position="153"/>
        <end position="176"/>
    </location>
</feature>
<dbReference type="EMBL" id="FRFD01000003">
    <property type="protein sequence ID" value="SHO43714.1"/>
    <property type="molecule type" value="Genomic_DNA"/>
</dbReference>
<keyword evidence="2" id="KW-0813">Transport</keyword>
<keyword evidence="11" id="KW-1185">Reference proteome</keyword>
<dbReference type="SUPFAM" id="SSF103473">
    <property type="entry name" value="MFS general substrate transporter"/>
    <property type="match status" value="1"/>
</dbReference>
<feature type="transmembrane region" description="Helical" evidence="9">
    <location>
        <begin position="46"/>
        <end position="63"/>
    </location>
</feature>
<dbReference type="PANTHER" id="PTHR11328">
    <property type="entry name" value="MAJOR FACILITATOR SUPERFAMILY DOMAIN-CONTAINING PROTEIN"/>
    <property type="match status" value="1"/>
</dbReference>
<keyword evidence="6" id="KW-0769">Symport</keyword>
<dbReference type="RefSeq" id="WP_073587064.1">
    <property type="nucleotide sequence ID" value="NZ_FRFD01000003.1"/>
</dbReference>
<dbReference type="GO" id="GO:0008643">
    <property type="term" value="P:carbohydrate transport"/>
    <property type="evidence" value="ECO:0007669"/>
    <property type="project" value="InterPro"/>
</dbReference>
<evidence type="ECO:0000256" key="4">
    <source>
        <dbReference type="ARBA" id="ARBA00022597"/>
    </source>
</evidence>
<feature type="transmembrane region" description="Helical" evidence="9">
    <location>
        <begin position="84"/>
        <end position="102"/>
    </location>
</feature>
<dbReference type="Gene3D" id="1.20.1250.20">
    <property type="entry name" value="MFS general substrate transporter like domains"/>
    <property type="match status" value="1"/>
</dbReference>
<feature type="transmembrane region" description="Helical" evidence="9">
    <location>
        <begin position="297"/>
        <end position="315"/>
    </location>
</feature>
<dbReference type="GO" id="GO:0006814">
    <property type="term" value="P:sodium ion transport"/>
    <property type="evidence" value="ECO:0007669"/>
    <property type="project" value="InterPro"/>
</dbReference>
<feature type="transmembrane region" description="Helical" evidence="9">
    <location>
        <begin position="407"/>
        <end position="428"/>
    </location>
</feature>
<dbReference type="InterPro" id="IPR036259">
    <property type="entry name" value="MFS_trans_sf"/>
</dbReference>
<dbReference type="InterPro" id="IPR001927">
    <property type="entry name" value="Na/Gal_symport"/>
</dbReference>
<dbReference type="CDD" id="cd17332">
    <property type="entry name" value="MFS_MelB_like"/>
    <property type="match status" value="1"/>
</dbReference>
<keyword evidence="4" id="KW-0762">Sugar transport</keyword>
<dbReference type="Proteomes" id="UP000184612">
    <property type="component" value="Unassembled WGS sequence"/>
</dbReference>
<evidence type="ECO:0000256" key="9">
    <source>
        <dbReference type="SAM" id="Phobius"/>
    </source>
</evidence>
<dbReference type="PANTHER" id="PTHR11328:SF36">
    <property type="entry name" value="MELIBIOSE PERMEASE"/>
    <property type="match status" value="1"/>
</dbReference>
<feature type="transmembrane region" description="Helical" evidence="9">
    <location>
        <begin position="321"/>
        <end position="349"/>
    </location>
</feature>
<feature type="transmembrane region" description="Helical" evidence="9">
    <location>
        <begin position="270"/>
        <end position="290"/>
    </location>
</feature>
<dbReference type="GO" id="GO:0005886">
    <property type="term" value="C:plasma membrane"/>
    <property type="evidence" value="ECO:0007669"/>
    <property type="project" value="UniProtKB-SubCell"/>
</dbReference>
<feature type="transmembrane region" description="Helical" evidence="9">
    <location>
        <begin position="12"/>
        <end position="34"/>
    </location>
</feature>
<dbReference type="GO" id="GO:0015293">
    <property type="term" value="F:symporter activity"/>
    <property type="evidence" value="ECO:0007669"/>
    <property type="project" value="UniProtKB-KW"/>
</dbReference>
<evidence type="ECO:0000256" key="2">
    <source>
        <dbReference type="ARBA" id="ARBA00022448"/>
    </source>
</evidence>
<evidence type="ECO:0000256" key="6">
    <source>
        <dbReference type="ARBA" id="ARBA00022847"/>
    </source>
</evidence>